<dbReference type="EMBL" id="UOGD01000448">
    <property type="protein sequence ID" value="VAX29400.1"/>
    <property type="molecule type" value="Genomic_DNA"/>
</dbReference>
<name>A0A3B1D328_9ZZZZ</name>
<dbReference type="NCBIfam" id="TIGR00268">
    <property type="entry name" value="ATP-dependent sacrificial sulfur transferase LarE"/>
    <property type="match status" value="1"/>
</dbReference>
<evidence type="ECO:0000313" key="1">
    <source>
        <dbReference type="EMBL" id="VAX29400.1"/>
    </source>
</evidence>
<dbReference type="InterPro" id="IPR014729">
    <property type="entry name" value="Rossmann-like_a/b/a_fold"/>
</dbReference>
<dbReference type="GO" id="GO:0016783">
    <property type="term" value="F:sulfurtransferase activity"/>
    <property type="evidence" value="ECO:0007669"/>
    <property type="project" value="InterPro"/>
</dbReference>
<protein>
    <submittedName>
        <fullName evidence="1">ATP-utilizing enzyme of the PP-loop superfamily</fullName>
    </submittedName>
</protein>
<dbReference type="PIRSF" id="PIRSF006661">
    <property type="entry name" value="PP-lp_UCP006661"/>
    <property type="match status" value="1"/>
</dbReference>
<dbReference type="SUPFAM" id="SSF52402">
    <property type="entry name" value="Adenine nucleotide alpha hydrolases-like"/>
    <property type="match status" value="1"/>
</dbReference>
<dbReference type="InterPro" id="IPR005232">
    <property type="entry name" value="LarE"/>
</dbReference>
<proteinExistence type="predicted"/>
<dbReference type="AlphaFoldDB" id="A0A3B1D328"/>
<dbReference type="PANTHER" id="PTHR43169">
    <property type="entry name" value="EXSB FAMILY PROTEIN"/>
    <property type="match status" value="1"/>
</dbReference>
<dbReference type="Gene3D" id="3.40.50.620">
    <property type="entry name" value="HUPs"/>
    <property type="match status" value="1"/>
</dbReference>
<dbReference type="InterPro" id="IPR052188">
    <property type="entry name" value="Ni-pincer_cofactor_biosynth"/>
</dbReference>
<accession>A0A3B1D328</accession>
<sequence>MNNINTTINRLTTNINPSEVQLIDKMNQLHEDLESKISEGLIIAFSGGVDSAFLLWAAKKILDVNGGKLLALTTDSPSLPRAELNEAIEFADILGVDHKIEKSYEFDDPDYLQNDLNRCYFCKKELFRLTGEIIDSNEYKWVAYGYNDSDRSDFRPGHKAALENEIIAPLADVGLTKDEIRKVLKTNGINLSDKPSNPCLSSRIMTGISISEKRLHDIEELEIMIEQADIKIKRVRICRDGNEDFLRIEIGKDEMKNFLDISEQIANEGKSRGYKWVTLDLSGYKMGGGVK</sequence>
<organism evidence="1">
    <name type="scientific">hydrothermal vent metagenome</name>
    <dbReference type="NCBI Taxonomy" id="652676"/>
    <lineage>
        <taxon>unclassified sequences</taxon>
        <taxon>metagenomes</taxon>
        <taxon>ecological metagenomes</taxon>
    </lineage>
</organism>
<dbReference type="PANTHER" id="PTHR43169:SF2">
    <property type="entry name" value="NAD_GMP SYNTHASE DOMAIN-CONTAINING PROTEIN"/>
    <property type="match status" value="1"/>
</dbReference>
<reference evidence="1" key="1">
    <citation type="submission" date="2018-06" db="EMBL/GenBank/DDBJ databases">
        <authorList>
            <person name="Zhirakovskaya E."/>
        </authorList>
    </citation>
    <scope>NUCLEOTIDE SEQUENCE</scope>
</reference>
<gene>
    <name evidence="1" type="ORF">MNBD_IGNAVI01-1415</name>
</gene>